<dbReference type="Gene3D" id="3.30.160.670">
    <property type="match status" value="1"/>
</dbReference>
<dbReference type="RefSeq" id="WP_059313989.1">
    <property type="nucleotide sequence ID" value="NZ_CP013987.1"/>
</dbReference>
<dbReference type="AlphaFoldDB" id="A0A0U4NZW1"/>
<evidence type="ECO:0000259" key="2">
    <source>
        <dbReference type="Pfam" id="PF13590"/>
    </source>
</evidence>
<name>A0A0U4NZW1_9PSED</name>
<dbReference type="Pfam" id="PF13590">
    <property type="entry name" value="DUF4136"/>
    <property type="match status" value="1"/>
</dbReference>
<dbReference type="InterPro" id="IPR025411">
    <property type="entry name" value="DUF4136"/>
</dbReference>
<organism evidence="3 4">
    <name type="scientific">Pseudomonas oryzihabitans</name>
    <dbReference type="NCBI Taxonomy" id="47885"/>
    <lineage>
        <taxon>Bacteria</taxon>
        <taxon>Pseudomonadati</taxon>
        <taxon>Pseudomonadota</taxon>
        <taxon>Gammaproteobacteria</taxon>
        <taxon>Pseudomonadales</taxon>
        <taxon>Pseudomonadaceae</taxon>
        <taxon>Pseudomonas</taxon>
    </lineage>
</organism>
<sequence>MKRCLLLLSVLLLAACAERGPRNLDYDASRDFAAYRSWSWADPAIEYRPNDPRVRSDLTEQRLRDSVSGGLDQRGLRPAATGTRPDLRIKLYVILDQRQQSYSYADPYWGPGWGGPWGSAWGPGPWGPSYVRTQTVTYPVMTVQLDMLDGRDGKLVWRASEERLLDDQNATPAQRSAGFGRLINELLIGYPPRP</sequence>
<protein>
    <recommendedName>
        <fullName evidence="2">DUF4136 domain-containing protein</fullName>
    </recommendedName>
</protein>
<dbReference type="Proteomes" id="UP000064137">
    <property type="component" value="Chromosome"/>
</dbReference>
<dbReference type="OrthoDB" id="7019059at2"/>
<reference evidence="3 4" key="1">
    <citation type="submission" date="2016-01" db="EMBL/GenBank/DDBJ databases">
        <title>Annotation of Pseudomonas oryzihabitans USDA-ARS-USMARC-56511.</title>
        <authorList>
            <person name="Harhay G.P."/>
            <person name="Harhay D.M."/>
            <person name="Smith T.P.L."/>
            <person name="Bono J.L."/>
            <person name="Heaton M.P."/>
            <person name="Clawson M.L."/>
            <person name="Chitko-Mckown C.G."/>
            <person name="Capik S.F."/>
            <person name="DeDonder K.D."/>
            <person name="Apley M.D."/>
            <person name="Lubbers B.V."/>
            <person name="White B.J."/>
            <person name="Larson R.L."/>
        </authorList>
    </citation>
    <scope>NUCLEOTIDE SEQUENCE [LARGE SCALE GENOMIC DNA]</scope>
    <source>
        <strain evidence="3 4">USDA-ARS-USMARC-56511</strain>
    </source>
</reference>
<dbReference type="PROSITE" id="PS51257">
    <property type="entry name" value="PROKAR_LIPOPROTEIN"/>
    <property type="match status" value="1"/>
</dbReference>
<feature type="chain" id="PRO_5006851732" description="DUF4136 domain-containing protein" evidence="1">
    <location>
        <begin position="20"/>
        <end position="194"/>
    </location>
</feature>
<dbReference type="EMBL" id="CP013987">
    <property type="protein sequence ID" value="ALZ83742.1"/>
    <property type="molecule type" value="Genomic_DNA"/>
</dbReference>
<accession>A0A0U4NZW1</accession>
<evidence type="ECO:0000313" key="3">
    <source>
        <dbReference type="EMBL" id="ALZ83742.1"/>
    </source>
</evidence>
<feature type="signal peptide" evidence="1">
    <location>
        <begin position="1"/>
        <end position="19"/>
    </location>
</feature>
<evidence type="ECO:0000256" key="1">
    <source>
        <dbReference type="SAM" id="SignalP"/>
    </source>
</evidence>
<feature type="domain" description="DUF4136" evidence="2">
    <location>
        <begin position="24"/>
        <end position="192"/>
    </location>
</feature>
<gene>
    <name evidence="3" type="ORF">APT59_05800</name>
</gene>
<dbReference type="KEGG" id="por:APT59_05800"/>
<proteinExistence type="predicted"/>
<evidence type="ECO:0000313" key="4">
    <source>
        <dbReference type="Proteomes" id="UP000064137"/>
    </source>
</evidence>
<keyword evidence="1" id="KW-0732">Signal</keyword>